<evidence type="ECO:0000313" key="14">
    <source>
        <dbReference type="Proteomes" id="UP000441404"/>
    </source>
</evidence>
<evidence type="ECO:0000313" key="13">
    <source>
        <dbReference type="EMBL" id="MQT92460.1"/>
    </source>
</evidence>
<organism evidence="12 14">
    <name type="scientific">Pseudomonas helleri</name>
    <dbReference type="NCBI Taxonomy" id="1608996"/>
    <lineage>
        <taxon>Bacteria</taxon>
        <taxon>Pseudomonadati</taxon>
        <taxon>Pseudomonadota</taxon>
        <taxon>Gammaproteobacteria</taxon>
        <taxon>Pseudomonadales</taxon>
        <taxon>Pseudomonadaceae</taxon>
        <taxon>Pseudomonas</taxon>
    </lineage>
</organism>
<dbReference type="GO" id="GO:0016594">
    <property type="term" value="F:glycine binding"/>
    <property type="evidence" value="ECO:0007669"/>
    <property type="project" value="TreeGrafter"/>
</dbReference>
<name>A0A7X2BKX3_9PSED</name>
<dbReference type="InterPro" id="IPR003437">
    <property type="entry name" value="GcvP"/>
</dbReference>
<dbReference type="EMBL" id="WIWJ01000081">
    <property type="protein sequence ID" value="MQT49996.1"/>
    <property type="molecule type" value="Genomic_DNA"/>
</dbReference>
<evidence type="ECO:0000313" key="15">
    <source>
        <dbReference type="Proteomes" id="UP000489190"/>
    </source>
</evidence>
<dbReference type="InterPro" id="IPR015421">
    <property type="entry name" value="PyrdxlP-dep_Trfase_major"/>
</dbReference>
<dbReference type="FunFam" id="3.40.640.10:FF:000005">
    <property type="entry name" value="Glycine dehydrogenase (decarboxylating), mitochondrial"/>
    <property type="match status" value="1"/>
</dbReference>
<dbReference type="GO" id="GO:0004375">
    <property type="term" value="F:glycine dehydrogenase (decarboxylating) activity"/>
    <property type="evidence" value="ECO:0007669"/>
    <property type="project" value="UniProtKB-EC"/>
</dbReference>
<dbReference type="InterPro" id="IPR049315">
    <property type="entry name" value="GDC-P_N"/>
</dbReference>
<evidence type="ECO:0000259" key="10">
    <source>
        <dbReference type="Pfam" id="PF02347"/>
    </source>
</evidence>
<dbReference type="FunFam" id="3.90.1150.10:FF:000007">
    <property type="entry name" value="Glycine dehydrogenase (decarboxylating), mitochondrial"/>
    <property type="match status" value="1"/>
</dbReference>
<comment type="caution">
    <text evidence="12">The sequence shown here is derived from an EMBL/GenBank/DDBJ whole genome shotgun (WGS) entry which is preliminary data.</text>
</comment>
<dbReference type="RefSeq" id="WP_153330781.1">
    <property type="nucleotide sequence ID" value="NZ_WIWI01000108.1"/>
</dbReference>
<evidence type="ECO:0000256" key="4">
    <source>
        <dbReference type="ARBA" id="ARBA00011690"/>
    </source>
</evidence>
<dbReference type="GO" id="GO:0019464">
    <property type="term" value="P:glycine decarboxylation via glycine cleavage system"/>
    <property type="evidence" value="ECO:0007669"/>
    <property type="project" value="UniProtKB-UniRule"/>
</dbReference>
<evidence type="ECO:0000256" key="2">
    <source>
        <dbReference type="ARBA" id="ARBA00003788"/>
    </source>
</evidence>
<dbReference type="PANTHER" id="PTHR11773">
    <property type="entry name" value="GLYCINE DEHYDROGENASE, DECARBOXYLATING"/>
    <property type="match status" value="1"/>
</dbReference>
<dbReference type="InterPro" id="IPR020581">
    <property type="entry name" value="GDC_P"/>
</dbReference>
<dbReference type="SUPFAM" id="SSF53383">
    <property type="entry name" value="PLP-dependent transferases"/>
    <property type="match status" value="2"/>
</dbReference>
<proteinExistence type="inferred from homology"/>
<dbReference type="InterPro" id="IPR015422">
    <property type="entry name" value="PyrdxlP-dep_Trfase_small"/>
</dbReference>
<comment type="cofactor">
    <cofactor evidence="1 8 9">
        <name>pyridoxal 5'-phosphate</name>
        <dbReference type="ChEBI" id="CHEBI:597326"/>
    </cofactor>
</comment>
<feature type="modified residue" description="N6-(pyridoxal phosphate)lysine" evidence="8 9">
    <location>
        <position position="704"/>
    </location>
</feature>
<comment type="subunit">
    <text evidence="4 8">The glycine cleavage system is composed of four proteins: P, T, L and H.</text>
</comment>
<dbReference type="AlphaFoldDB" id="A0A7X2BKX3"/>
<dbReference type="InterPro" id="IPR049316">
    <property type="entry name" value="GDC-P_C"/>
</dbReference>
<evidence type="ECO:0000313" key="12">
    <source>
        <dbReference type="EMBL" id="MQT49996.1"/>
    </source>
</evidence>
<evidence type="ECO:0000256" key="8">
    <source>
        <dbReference type="HAMAP-Rule" id="MF_00711"/>
    </source>
</evidence>
<evidence type="ECO:0000256" key="1">
    <source>
        <dbReference type="ARBA" id="ARBA00001933"/>
    </source>
</evidence>
<evidence type="ECO:0000256" key="6">
    <source>
        <dbReference type="ARBA" id="ARBA00023002"/>
    </source>
</evidence>
<dbReference type="Proteomes" id="UP000441404">
    <property type="component" value="Unassembled WGS sequence"/>
</dbReference>
<gene>
    <name evidence="8 12" type="primary">gcvP</name>
    <name evidence="13" type="ORF">GHO39_25515</name>
    <name evidence="12" type="ORF">GHO40_25255</name>
</gene>
<dbReference type="FunFam" id="3.40.640.10:FF:000007">
    <property type="entry name" value="glycine dehydrogenase (Decarboxylating), mitochondrial"/>
    <property type="match status" value="1"/>
</dbReference>
<dbReference type="Pfam" id="PF02347">
    <property type="entry name" value="GDC-P"/>
    <property type="match status" value="2"/>
</dbReference>
<keyword evidence="5 8" id="KW-0663">Pyridoxal phosphate</keyword>
<dbReference type="PANTHER" id="PTHR11773:SF1">
    <property type="entry name" value="GLYCINE DEHYDROGENASE (DECARBOXYLATING), MITOCHONDRIAL"/>
    <property type="match status" value="1"/>
</dbReference>
<dbReference type="GO" id="GO:0005829">
    <property type="term" value="C:cytosol"/>
    <property type="evidence" value="ECO:0007669"/>
    <property type="project" value="TreeGrafter"/>
</dbReference>
<protein>
    <recommendedName>
        <fullName evidence="8">Glycine dehydrogenase (decarboxylating)</fullName>
        <ecNumber evidence="8">1.4.4.2</ecNumber>
    </recommendedName>
    <alternativeName>
        <fullName evidence="8">Glycine cleavage system P-protein</fullName>
    </alternativeName>
    <alternativeName>
        <fullName evidence="8">Glycine decarboxylase</fullName>
    </alternativeName>
    <alternativeName>
        <fullName evidence="8">Glycine dehydrogenase (aminomethyl-transferring)</fullName>
    </alternativeName>
</protein>
<dbReference type="Gene3D" id="3.40.640.10">
    <property type="entry name" value="Type I PLP-dependent aspartate aminotransferase-like (Major domain)"/>
    <property type="match status" value="2"/>
</dbReference>
<evidence type="ECO:0000256" key="5">
    <source>
        <dbReference type="ARBA" id="ARBA00022898"/>
    </source>
</evidence>
<evidence type="ECO:0000256" key="3">
    <source>
        <dbReference type="ARBA" id="ARBA00010756"/>
    </source>
</evidence>
<dbReference type="GO" id="GO:0005960">
    <property type="term" value="C:glycine cleavage complex"/>
    <property type="evidence" value="ECO:0007669"/>
    <property type="project" value="TreeGrafter"/>
</dbReference>
<evidence type="ECO:0000256" key="9">
    <source>
        <dbReference type="PIRSR" id="PIRSR603437-50"/>
    </source>
</evidence>
<reference evidence="14 15" key="1">
    <citation type="submission" date="2019-10" db="EMBL/GenBank/DDBJ databases">
        <title>Evaluation of single-gene subtyping targets for Pseudomonas.</title>
        <authorList>
            <person name="Reichler S.J."/>
            <person name="Orsi R.H."/>
            <person name="Wiedmann M."/>
            <person name="Martin N.H."/>
            <person name="Murphy S.I."/>
        </authorList>
    </citation>
    <scope>NUCLEOTIDE SEQUENCE [LARGE SCALE GENOMIC DNA]</scope>
    <source>
        <strain evidence="13 15">FSL R10-3254</strain>
        <strain evidence="12 14">FSL R10-3257</strain>
    </source>
</reference>
<dbReference type="EMBL" id="WIWI01000108">
    <property type="protein sequence ID" value="MQT92460.1"/>
    <property type="molecule type" value="Genomic_DNA"/>
</dbReference>
<feature type="domain" description="Glycine dehydrogenase C-terminal" evidence="11">
    <location>
        <begin position="772"/>
        <end position="893"/>
    </location>
</feature>
<dbReference type="NCBIfam" id="TIGR00461">
    <property type="entry name" value="gcvP"/>
    <property type="match status" value="1"/>
</dbReference>
<comment type="similarity">
    <text evidence="3 8">Belongs to the GcvP family.</text>
</comment>
<dbReference type="HAMAP" id="MF_00711">
    <property type="entry name" value="GcvP"/>
    <property type="match status" value="1"/>
</dbReference>
<dbReference type="Pfam" id="PF21478">
    <property type="entry name" value="GcvP2_C"/>
    <property type="match status" value="1"/>
</dbReference>
<accession>A0A7X2BKX3</accession>
<keyword evidence="6 8" id="KW-0560">Oxidoreductase</keyword>
<evidence type="ECO:0000259" key="11">
    <source>
        <dbReference type="Pfam" id="PF21478"/>
    </source>
</evidence>
<dbReference type="InterPro" id="IPR015424">
    <property type="entry name" value="PyrdxlP-dep_Trfase"/>
</dbReference>
<feature type="domain" description="Glycine cleavage system P-protein N-terminal" evidence="10">
    <location>
        <begin position="458"/>
        <end position="732"/>
    </location>
</feature>
<dbReference type="NCBIfam" id="NF003346">
    <property type="entry name" value="PRK04366.1"/>
    <property type="match status" value="1"/>
</dbReference>
<sequence length="952" mass="103643">MTINLSTANEFIARHIGPRQADEQAILTTLGFDSLQALSASVIPEGIKGTSVLNLPAGQSEADALASIKAIAAKNQLHKTYIGQGYYNCHTPSPILRNLLENPAWYTAYTPYQPEISQGRLEALLNFQTLISDLTGLPIANASLLDEATAAAEAMTFCKRLSKNKTSERFFASRHCHPQTLDVLRTRAEPLGIEVVVGDERELSDLSPFFGALLQYPASNGDVFDYRDLVERFHAANALVAVAADLLALTLLTPPGEFGADVAIGSAQRFGVPLGFGGPHAAYFSTRDAFKRDMPGRLVGMSVDRHGKPALRLAMQTREQHIRREKATSNICTAQVLLANIASMYAVYHGPQGLPQIARRIHQLTAILAQGLKWLGLNVEQSQFFDTLTLHTGNRTSALHAKAQARHINLRVVDDERLGLSLDETSSQSDVVALWALLAVDGQTLPDFDALAQSVTGTLPAALLRQSAILSHPVFNRYHSETELMRYLRRLADKDLALDRTMIPLGSCTMKLNAASEMIPVTWAEFGNLHPFAPAEQSQGYQQLTRELELMLCEATGYDAVSLQPNAGSQGEYAGLLAIRAYHQSRGEERRDICLIPSSAHGTNPATAHMAGMRVVVTACDARGNVDIEDLRAKAIEHRDHLAALMITYPSTHGVFEEGIREICGIIHDNGGQVYIDGANMNAMVGLCAPGKFGGDVSHLNLHKTFCIPHGGGGPGVGPIGVKSHLIPFLPGHSALERKEGAVCAAPFGSASILPITWMYIRMMGGEGLKRASQLAILNANYIARRLEEHYPVLYSGANGLVAHECILDLRPLKETSGISVDDVAKRLIDFGFHAPTMSFPVAGTLMIEPTESESKQELDRFCEAMIRIREEIRAVENGSLDKDDNPLKNAPHTAAEIVGEWTHPYSREQAVYPVASLIEGKYWPPVGRVDNVFGDRNLVCACPSIESYQEA</sequence>
<evidence type="ECO:0000256" key="7">
    <source>
        <dbReference type="ARBA" id="ARBA00049026"/>
    </source>
</evidence>
<dbReference type="Gene3D" id="3.90.1150.10">
    <property type="entry name" value="Aspartate Aminotransferase, domain 1"/>
    <property type="match status" value="2"/>
</dbReference>
<dbReference type="EC" id="1.4.4.2" evidence="8"/>
<feature type="domain" description="Glycine cleavage system P-protein N-terminal" evidence="10">
    <location>
        <begin position="14"/>
        <end position="438"/>
    </location>
</feature>
<comment type="function">
    <text evidence="2 8">The glycine cleavage system catalyzes the degradation of glycine. The P protein binds the alpha-amino group of glycine through its pyridoxal phosphate cofactor; CO(2) is released and the remaining methylamine moiety is then transferred to the lipoamide cofactor of the H protein.</text>
</comment>
<dbReference type="CDD" id="cd00613">
    <property type="entry name" value="GDC-P"/>
    <property type="match status" value="2"/>
</dbReference>
<dbReference type="Proteomes" id="UP000489190">
    <property type="component" value="Unassembled WGS sequence"/>
</dbReference>
<dbReference type="GO" id="GO:0030170">
    <property type="term" value="F:pyridoxal phosphate binding"/>
    <property type="evidence" value="ECO:0007669"/>
    <property type="project" value="TreeGrafter"/>
</dbReference>
<comment type="catalytic activity">
    <reaction evidence="7 8">
        <text>N(6)-[(R)-lipoyl]-L-lysyl-[glycine-cleavage complex H protein] + glycine + H(+) = N(6)-[(R)-S(8)-aminomethyldihydrolipoyl]-L-lysyl-[glycine-cleavage complex H protein] + CO2</text>
        <dbReference type="Rhea" id="RHEA:24304"/>
        <dbReference type="Rhea" id="RHEA-COMP:10494"/>
        <dbReference type="Rhea" id="RHEA-COMP:10495"/>
        <dbReference type="ChEBI" id="CHEBI:15378"/>
        <dbReference type="ChEBI" id="CHEBI:16526"/>
        <dbReference type="ChEBI" id="CHEBI:57305"/>
        <dbReference type="ChEBI" id="CHEBI:83099"/>
        <dbReference type="ChEBI" id="CHEBI:83143"/>
        <dbReference type="EC" id="1.4.4.2"/>
    </reaction>
</comment>